<evidence type="ECO:0000313" key="6">
    <source>
        <dbReference type="EMBL" id="MCZ8517809.1"/>
    </source>
</evidence>
<name>A0ABT4QLS1_9BACL</name>
<evidence type="ECO:0000256" key="3">
    <source>
        <dbReference type="ARBA" id="ARBA00022989"/>
    </source>
</evidence>
<feature type="transmembrane region" description="Helical" evidence="5">
    <location>
        <begin position="129"/>
        <end position="149"/>
    </location>
</feature>
<proteinExistence type="predicted"/>
<evidence type="ECO:0000256" key="4">
    <source>
        <dbReference type="ARBA" id="ARBA00023136"/>
    </source>
</evidence>
<evidence type="ECO:0000256" key="2">
    <source>
        <dbReference type="ARBA" id="ARBA00022692"/>
    </source>
</evidence>
<sequence>MLIKWIRENKYAALLLTLIRLYVGWRWMTSGWGKLTAAKSFDASGFIKGAIAKPVLDSATNDLIYPNYVAFLKHVALPNVQMFNLFVPWGEFLVGVGLILGCLTTTSAFFGILMNFIYMFAGSVSVNPWMVLFGFIILAAGANAGKFGADYVMLSRLRKLFTQPFQKLPEPHRLNR</sequence>
<dbReference type="Proteomes" id="UP001527882">
    <property type="component" value="Unassembled WGS sequence"/>
</dbReference>
<organism evidence="6 7">
    <name type="scientific">Paenibacillus gyeongsangnamensis</name>
    <dbReference type="NCBI Taxonomy" id="3388067"/>
    <lineage>
        <taxon>Bacteria</taxon>
        <taxon>Bacillati</taxon>
        <taxon>Bacillota</taxon>
        <taxon>Bacilli</taxon>
        <taxon>Bacillales</taxon>
        <taxon>Paenibacillaceae</taxon>
        <taxon>Paenibacillus</taxon>
    </lineage>
</organism>
<evidence type="ECO:0000256" key="5">
    <source>
        <dbReference type="SAM" id="Phobius"/>
    </source>
</evidence>
<comment type="subcellular location">
    <subcellularLocation>
        <location evidence="1">Membrane</location>
        <topology evidence="1">Multi-pass membrane protein</topology>
    </subcellularLocation>
</comment>
<feature type="transmembrane region" description="Helical" evidence="5">
    <location>
        <begin position="92"/>
        <end position="117"/>
    </location>
</feature>
<dbReference type="EMBL" id="JAQAGZ010000057">
    <property type="protein sequence ID" value="MCZ8517809.1"/>
    <property type="molecule type" value="Genomic_DNA"/>
</dbReference>
<dbReference type="PANTHER" id="PTHR39157:SF1">
    <property type="entry name" value="DOXX FAMILY PROTEIN"/>
    <property type="match status" value="1"/>
</dbReference>
<keyword evidence="2 5" id="KW-0812">Transmembrane</keyword>
<keyword evidence="4 5" id="KW-0472">Membrane</keyword>
<evidence type="ECO:0000256" key="1">
    <source>
        <dbReference type="ARBA" id="ARBA00004141"/>
    </source>
</evidence>
<dbReference type="PANTHER" id="PTHR39157">
    <property type="entry name" value="INTEGRAL MEMBRANE PROTEIN-RELATED"/>
    <property type="match status" value="1"/>
</dbReference>
<protein>
    <submittedName>
        <fullName evidence="6">DoxX family protein</fullName>
    </submittedName>
</protein>
<gene>
    <name evidence="6" type="ORF">O9H85_37115</name>
</gene>
<evidence type="ECO:0000313" key="7">
    <source>
        <dbReference type="Proteomes" id="UP001527882"/>
    </source>
</evidence>
<dbReference type="InterPro" id="IPR032808">
    <property type="entry name" value="DoxX"/>
</dbReference>
<dbReference type="Pfam" id="PF07681">
    <property type="entry name" value="DoxX"/>
    <property type="match status" value="1"/>
</dbReference>
<reference evidence="6 7" key="1">
    <citation type="submission" date="2022-12" db="EMBL/GenBank/DDBJ databases">
        <title>Draft genome sequence of Paenibacillus sp. dW9.</title>
        <authorList>
            <person name="Choi E.-W."/>
            <person name="Kim D.-U."/>
        </authorList>
    </citation>
    <scope>NUCLEOTIDE SEQUENCE [LARGE SCALE GENOMIC DNA]</scope>
    <source>
        <strain evidence="7">dW9</strain>
    </source>
</reference>
<keyword evidence="3 5" id="KW-1133">Transmembrane helix</keyword>
<keyword evidence="7" id="KW-1185">Reference proteome</keyword>
<accession>A0ABT4QLS1</accession>
<comment type="caution">
    <text evidence="6">The sequence shown here is derived from an EMBL/GenBank/DDBJ whole genome shotgun (WGS) entry which is preliminary data.</text>
</comment>